<name>A0ABQ9VVZ2_SAGOE</name>
<evidence type="ECO:0000313" key="3">
    <source>
        <dbReference type="Proteomes" id="UP001266305"/>
    </source>
</evidence>
<dbReference type="EMBL" id="JASSZA010000004">
    <property type="protein sequence ID" value="KAK2113564.1"/>
    <property type="molecule type" value="Genomic_DNA"/>
</dbReference>
<gene>
    <name evidence="2" type="ORF">P7K49_007830</name>
</gene>
<evidence type="ECO:0000256" key="1">
    <source>
        <dbReference type="SAM" id="MobiDB-lite"/>
    </source>
</evidence>
<accession>A0ABQ9VVZ2</accession>
<feature type="non-terminal residue" evidence="2">
    <location>
        <position position="58"/>
    </location>
</feature>
<dbReference type="Proteomes" id="UP001266305">
    <property type="component" value="Unassembled WGS sequence"/>
</dbReference>
<feature type="compositionally biased region" description="Low complexity" evidence="1">
    <location>
        <begin position="1"/>
        <end position="10"/>
    </location>
</feature>
<reference evidence="2 3" key="1">
    <citation type="submission" date="2023-05" db="EMBL/GenBank/DDBJ databases">
        <title>B98-5 Cell Line De Novo Hybrid Assembly: An Optical Mapping Approach.</title>
        <authorList>
            <person name="Kananen K."/>
            <person name="Auerbach J.A."/>
            <person name="Kautto E."/>
            <person name="Blachly J.S."/>
        </authorList>
    </citation>
    <scope>NUCLEOTIDE SEQUENCE [LARGE SCALE GENOMIC DNA]</scope>
    <source>
        <strain evidence="2">B95-8</strain>
        <tissue evidence="2">Cell line</tissue>
    </source>
</reference>
<feature type="region of interest" description="Disordered" evidence="1">
    <location>
        <begin position="1"/>
        <end position="29"/>
    </location>
</feature>
<sequence>PPAWPRRGAPSSPPPARWDPTGFRPPRAATGLPVAPAMGSGRVPGLCLLVLLVHARAA</sequence>
<proteinExistence type="predicted"/>
<protein>
    <recommendedName>
        <fullName evidence="4">Dopamine receptor D4</fullName>
    </recommendedName>
</protein>
<evidence type="ECO:0000313" key="2">
    <source>
        <dbReference type="EMBL" id="KAK2113564.1"/>
    </source>
</evidence>
<feature type="non-terminal residue" evidence="2">
    <location>
        <position position="1"/>
    </location>
</feature>
<comment type="caution">
    <text evidence="2">The sequence shown here is derived from an EMBL/GenBank/DDBJ whole genome shotgun (WGS) entry which is preliminary data.</text>
</comment>
<keyword evidence="3" id="KW-1185">Reference proteome</keyword>
<organism evidence="2 3">
    <name type="scientific">Saguinus oedipus</name>
    <name type="common">Cotton-top tamarin</name>
    <name type="synonym">Oedipomidas oedipus</name>
    <dbReference type="NCBI Taxonomy" id="9490"/>
    <lineage>
        <taxon>Eukaryota</taxon>
        <taxon>Metazoa</taxon>
        <taxon>Chordata</taxon>
        <taxon>Craniata</taxon>
        <taxon>Vertebrata</taxon>
        <taxon>Euteleostomi</taxon>
        <taxon>Mammalia</taxon>
        <taxon>Eutheria</taxon>
        <taxon>Euarchontoglires</taxon>
        <taxon>Primates</taxon>
        <taxon>Haplorrhini</taxon>
        <taxon>Platyrrhini</taxon>
        <taxon>Cebidae</taxon>
        <taxon>Callitrichinae</taxon>
        <taxon>Saguinus</taxon>
    </lineage>
</organism>
<evidence type="ECO:0008006" key="4">
    <source>
        <dbReference type="Google" id="ProtNLM"/>
    </source>
</evidence>